<feature type="region of interest" description="Disordered" evidence="1">
    <location>
        <begin position="140"/>
        <end position="184"/>
    </location>
</feature>
<feature type="region of interest" description="Disordered" evidence="1">
    <location>
        <begin position="51"/>
        <end position="126"/>
    </location>
</feature>
<dbReference type="AlphaFoldDB" id="A0AAX4JYN8"/>
<keyword evidence="3" id="KW-1185">Reference proteome</keyword>
<feature type="compositionally biased region" description="Low complexity" evidence="1">
    <location>
        <begin position="561"/>
        <end position="572"/>
    </location>
</feature>
<feature type="region of interest" description="Disordered" evidence="1">
    <location>
        <begin position="23"/>
        <end position="42"/>
    </location>
</feature>
<evidence type="ECO:0000313" key="2">
    <source>
        <dbReference type="EMBL" id="WWC90336.1"/>
    </source>
</evidence>
<evidence type="ECO:0000256" key="1">
    <source>
        <dbReference type="SAM" id="MobiDB-lite"/>
    </source>
</evidence>
<dbReference type="EMBL" id="CP144104">
    <property type="protein sequence ID" value="WWC90336.1"/>
    <property type="molecule type" value="Genomic_DNA"/>
</dbReference>
<reference evidence="2 3" key="1">
    <citation type="submission" date="2024-01" db="EMBL/GenBank/DDBJ databases">
        <title>Comparative genomics of Cryptococcus and Kwoniella reveals pathogenesis evolution and contrasting modes of karyotype evolution via chromosome fusion or intercentromeric recombination.</title>
        <authorList>
            <person name="Coelho M.A."/>
            <person name="David-Palma M."/>
            <person name="Shea T."/>
            <person name="Bowers K."/>
            <person name="McGinley-Smith S."/>
            <person name="Mohammad A.W."/>
            <person name="Gnirke A."/>
            <person name="Yurkov A.M."/>
            <person name="Nowrousian M."/>
            <person name="Sun S."/>
            <person name="Cuomo C.A."/>
            <person name="Heitman J."/>
        </authorList>
    </citation>
    <scope>NUCLEOTIDE SEQUENCE [LARGE SCALE GENOMIC DNA]</scope>
    <source>
        <strain evidence="2 3">CBS 6074</strain>
    </source>
</reference>
<organism evidence="2 3">
    <name type="scientific">Kwoniella dendrophila CBS 6074</name>
    <dbReference type="NCBI Taxonomy" id="1295534"/>
    <lineage>
        <taxon>Eukaryota</taxon>
        <taxon>Fungi</taxon>
        <taxon>Dikarya</taxon>
        <taxon>Basidiomycota</taxon>
        <taxon>Agaricomycotina</taxon>
        <taxon>Tremellomycetes</taxon>
        <taxon>Tremellales</taxon>
        <taxon>Cryptococcaceae</taxon>
        <taxon>Kwoniella</taxon>
    </lineage>
</organism>
<feature type="region of interest" description="Disordered" evidence="1">
    <location>
        <begin position="557"/>
        <end position="576"/>
    </location>
</feature>
<feature type="compositionally biased region" description="Low complexity" evidence="1">
    <location>
        <begin position="26"/>
        <end position="35"/>
    </location>
</feature>
<gene>
    <name evidence="2" type="ORF">L201_005269</name>
</gene>
<dbReference type="GeneID" id="91095939"/>
<feature type="compositionally biased region" description="Basic and acidic residues" evidence="1">
    <location>
        <begin position="61"/>
        <end position="75"/>
    </location>
</feature>
<proteinExistence type="predicted"/>
<dbReference type="Proteomes" id="UP001355207">
    <property type="component" value="Chromosome 7"/>
</dbReference>
<feature type="compositionally biased region" description="Basic and acidic residues" evidence="1">
    <location>
        <begin position="104"/>
        <end position="124"/>
    </location>
</feature>
<sequence length="635" mass="72376">MQCTSNIRSYVFRSIFIPYLSPCPPSTSTSTSTSTIRQNPTRCNNRARCQFRQSSSTTRRYNKDGKHAQNAESRRPISSLQQVKGHDPPSRSHNMERQTISQQRTREYLGFENKDMTSKNDRSSADYAETSIRALQKALQAYTPYRHEDKDREDKKGKARDSGLQADGKPDQNTSYPPDHVLAPTPELSQIPIFQSRETPQTNVTHPPSISTSLEHANPASTHKESSNQRMIDLKSTIQYTSFPPTIQKLLSARLFRLTVFHVISTPEFATDQILVFGIANHLEEKGAGKLAKRLRRGWENSYNDSDNRKGINNELEQGNSVKGNLRLYSQPKDKSVKDNFKLPVGYWSTSPNIPPSQPIFNPNISKQDNLTEFYNSHIDFLLRQSTLTNCASSQYPTSSFQPKSQWPGPSTNLNQLYKLIKYIEILERTRGFKPNSKTANLIIGCYLRSTTSSSSSSSYDRSNNVKFDSFRNVKDREYRGYNDSSGQVRIVKKQISEKGLNKLQLRKLFEVFSKLITSTRNTHSSIVPTQKMNTTSKSDNSINSLHPSTSSLLIPQTTLSEPESQSHASSSIDMTRDVEIQDQKQKEWDEIIRPFGKQMIRSMKILHDTKGIDLVKDWMKEEKINLLGEHNEIE</sequence>
<feature type="compositionally biased region" description="Basic and acidic residues" evidence="1">
    <location>
        <begin position="84"/>
        <end position="96"/>
    </location>
</feature>
<name>A0AAX4JYN8_9TREE</name>
<protein>
    <submittedName>
        <fullName evidence="2">Uncharacterized protein</fullName>
    </submittedName>
</protein>
<evidence type="ECO:0000313" key="3">
    <source>
        <dbReference type="Proteomes" id="UP001355207"/>
    </source>
</evidence>
<dbReference type="RefSeq" id="XP_066077099.1">
    <property type="nucleotide sequence ID" value="XM_066221002.1"/>
</dbReference>
<accession>A0AAX4JYN8</accession>
<feature type="compositionally biased region" description="Basic and acidic residues" evidence="1">
    <location>
        <begin position="145"/>
        <end position="161"/>
    </location>
</feature>
<feature type="region of interest" description="Disordered" evidence="1">
    <location>
        <begin position="524"/>
        <end position="550"/>
    </location>
</feature>